<feature type="signal peptide" evidence="1">
    <location>
        <begin position="1"/>
        <end position="25"/>
    </location>
</feature>
<proteinExistence type="evidence at transcript level"/>
<evidence type="ECO:0000313" key="2">
    <source>
        <dbReference type="EMBL" id="ABK25611.1"/>
    </source>
</evidence>
<accession>A9NYA0</accession>
<dbReference type="PANTHER" id="PTHR37900">
    <property type="match status" value="1"/>
</dbReference>
<reference evidence="2" key="2">
    <citation type="journal article" date="2008" name="BMC Genomics">
        <title>A conifer genomics resource of 200,000 spruce (Picea spp.) ESTs and 6,464 high-quality, sequence-finished full-length cDNAs for Sitka spruce (Picea sitchensis).</title>
        <authorList>
            <person name="Ralph S.G."/>
            <person name="Chun H.J."/>
            <person name="Kolosova N."/>
            <person name="Cooper D."/>
            <person name="Oddy C."/>
            <person name="Ritland C.E."/>
            <person name="Kirkpatrick R."/>
            <person name="Moore R."/>
            <person name="Barber S."/>
            <person name="Holt R.A."/>
            <person name="Jones S.J."/>
            <person name="Marra M.A."/>
            <person name="Douglas C.J."/>
            <person name="Ritland K."/>
            <person name="Bohlmann J."/>
        </authorList>
    </citation>
    <scope>NUCLEOTIDE SEQUENCE</scope>
    <source>
        <tissue evidence="2">Bark</tissue>
    </source>
</reference>
<sequence>MSIVPMLLRSLCRLLSAFIWRPAAAMTTLLHESNLLPHNLNLERFIEEDLLDSENYLFHFIINMLRCLW</sequence>
<evidence type="ECO:0000256" key="1">
    <source>
        <dbReference type="SAM" id="SignalP"/>
    </source>
</evidence>
<dbReference type="AlphaFoldDB" id="A9NYA0"/>
<feature type="chain" id="PRO_5010821385" evidence="1">
    <location>
        <begin position="26"/>
        <end position="69"/>
    </location>
</feature>
<dbReference type="EMBL" id="EF086341">
    <property type="protein sequence ID" value="ABK25611.1"/>
    <property type="molecule type" value="mRNA"/>
</dbReference>
<organism evidence="2">
    <name type="scientific">Picea sitchensis</name>
    <name type="common">Sitka spruce</name>
    <name type="synonym">Pinus sitchensis</name>
    <dbReference type="NCBI Taxonomy" id="3332"/>
    <lineage>
        <taxon>Eukaryota</taxon>
        <taxon>Viridiplantae</taxon>
        <taxon>Streptophyta</taxon>
        <taxon>Embryophyta</taxon>
        <taxon>Tracheophyta</taxon>
        <taxon>Spermatophyta</taxon>
        <taxon>Pinopsida</taxon>
        <taxon>Pinidae</taxon>
        <taxon>Conifers I</taxon>
        <taxon>Pinales</taxon>
        <taxon>Pinaceae</taxon>
        <taxon>Picea</taxon>
    </lineage>
</organism>
<name>A9NYA0_PICSI</name>
<dbReference type="PANTHER" id="PTHR37900:SF5">
    <property type="entry name" value="OS02G0159250 PROTEIN"/>
    <property type="match status" value="1"/>
</dbReference>
<evidence type="ECO:0000313" key="3">
    <source>
        <dbReference type="EMBL" id="ABR17387.1"/>
    </source>
</evidence>
<keyword evidence="1" id="KW-0732">Signal</keyword>
<protein>
    <submittedName>
        <fullName evidence="2">Uncharacterized protein</fullName>
    </submittedName>
</protein>
<dbReference type="EMBL" id="EF677573">
    <property type="protein sequence ID" value="ABR17387.1"/>
    <property type="molecule type" value="mRNA"/>
</dbReference>
<reference evidence="3" key="1">
    <citation type="submission" date="2007-06" db="EMBL/GenBank/DDBJ databases">
        <title>Full length cDNA sequences from Sitka Spruce (Picea sitchensis).</title>
        <authorList>
            <person name="Ralph S.G."/>
            <person name="Chun H.E."/>
            <person name="Liao N."/>
            <person name="Ali J."/>
            <person name="Reid K."/>
            <person name="Kolosova N."/>
            <person name="Cooper N."/>
            <person name="Cullis C."/>
            <person name="Jancsik S."/>
            <person name="Moore R."/>
            <person name="Mayo M."/>
            <person name="Wagner S."/>
            <person name="Holt R.A."/>
            <person name="Jones S.J.M."/>
            <person name="Marra M.A."/>
            <person name="Ritland C.E."/>
            <person name="Ritland K."/>
            <person name="Bohlmann J."/>
        </authorList>
    </citation>
    <scope>NUCLEOTIDE SEQUENCE</scope>
    <source>
        <tissue evidence="3">Green portion of the leader tissue</tissue>
    </source>
</reference>